<dbReference type="EMBL" id="AAGSEK010000003">
    <property type="protein sequence ID" value="EBR4140394.1"/>
    <property type="molecule type" value="Genomic_DNA"/>
</dbReference>
<sequence length="520" mass="59045">MTPIEEHLYHHGPCLSTDLAKHLVDQLGITHDAARKQVSRAGGDVGRLNFNFPHRARFLYHKKDFASERYWTTLVNVMQDTNSSYGMALSSLIARGGIIPKKHFTIASGSPIAMKGRLSCEQVLKKLIELKLVEIVNLPSYGECITLIEKDERYFKATGYIKARLTGEDILLNTIVQWAKNLGFTSYDMIQCRNDDKELPRVANFNWDISGPSYLSPLVINSGVENTKPGFFICDVLLGSKITLLEIKPFINKCTSLRSLPKVGKSLFMFVAEDYTHEAFKALKRIGIIPATPETLFGKEFAEGIRKLIEFMEFIAGGGEASLEHIDNLMTNLAPIEGALSTLRGVFFEYLVAEVFRSSGYGTVTIGKVYKTQEKTAEADVTIQNGYKEIKFIECKGYSPYSQIPDDIVTRWLQHQVPTFFKWVRENISQDIDIICELWTTGKLSQESIATLDSLSKKISPKKYTIKYREAHDVIMKFKETKDKSLLNTFEEHFVKNRYSPKNKPYIARSVRYSKKGPDY</sequence>
<proteinExistence type="predicted"/>
<evidence type="ECO:0000313" key="1">
    <source>
        <dbReference type="EMBL" id="EBR4140394.1"/>
    </source>
</evidence>
<name>A0A5U7LMT8_SALER</name>
<dbReference type="AlphaFoldDB" id="A0A5U7LMT8"/>
<reference evidence="1" key="1">
    <citation type="submission" date="2018-07" db="EMBL/GenBank/DDBJ databases">
        <authorList>
            <consortium name="PulseNet: The National Subtyping Network for Foodborne Disease Surveillance"/>
            <person name="Tarr C.L."/>
            <person name="Trees E."/>
            <person name="Katz L.S."/>
            <person name="Carleton-Romer H.A."/>
            <person name="Stroika S."/>
            <person name="Kucerova Z."/>
            <person name="Roache K.F."/>
            <person name="Sabol A.L."/>
            <person name="Besser J."/>
            <person name="Gerner-Smidt P."/>
        </authorList>
    </citation>
    <scope>NUCLEOTIDE SEQUENCE</scope>
    <source>
        <strain evidence="1">PNUSAS006765</strain>
    </source>
</reference>
<accession>A0A5U7LMT8</accession>
<organism evidence="1">
    <name type="scientific">Salmonella enterica</name>
    <name type="common">Salmonella choleraesuis</name>
    <dbReference type="NCBI Taxonomy" id="28901"/>
    <lineage>
        <taxon>Bacteria</taxon>
        <taxon>Pseudomonadati</taxon>
        <taxon>Pseudomonadota</taxon>
        <taxon>Gammaproteobacteria</taxon>
        <taxon>Enterobacterales</taxon>
        <taxon>Enterobacteriaceae</taxon>
        <taxon>Salmonella</taxon>
    </lineage>
</organism>
<dbReference type="SUPFAM" id="SSF52980">
    <property type="entry name" value="Restriction endonuclease-like"/>
    <property type="match status" value="1"/>
</dbReference>
<protein>
    <recommendedName>
        <fullName evidence="2">Restriction endonuclease</fullName>
    </recommendedName>
</protein>
<comment type="caution">
    <text evidence="1">The sequence shown here is derived from an EMBL/GenBank/DDBJ whole genome shotgun (WGS) entry which is preliminary data.</text>
</comment>
<dbReference type="InterPro" id="IPR011335">
    <property type="entry name" value="Restrct_endonuc-II-like"/>
</dbReference>
<gene>
    <name evidence="1" type="ORF">BVJ40_03315</name>
</gene>
<evidence type="ECO:0008006" key="2">
    <source>
        <dbReference type="Google" id="ProtNLM"/>
    </source>
</evidence>